<gene>
    <name evidence="1" type="ORF">SFK227_3237</name>
</gene>
<evidence type="ECO:0000313" key="1">
    <source>
        <dbReference type="EMBL" id="EGK35112.1"/>
    </source>
</evidence>
<proteinExistence type="predicted"/>
<sequence>MVKVKKKENTAMEKVLSENRNKSKRWIAEIQTPLLHARQKLLP</sequence>
<evidence type="ECO:0000313" key="2">
    <source>
        <dbReference type="Proteomes" id="UP000004520"/>
    </source>
</evidence>
<organism evidence="1 2">
    <name type="scientific">Shigella flexneri K-227</name>
    <dbReference type="NCBI Taxonomy" id="766147"/>
    <lineage>
        <taxon>Bacteria</taxon>
        <taxon>Pseudomonadati</taxon>
        <taxon>Pseudomonadota</taxon>
        <taxon>Gammaproteobacteria</taxon>
        <taxon>Enterobacterales</taxon>
        <taxon>Enterobacteriaceae</taxon>
        <taxon>Shigella</taxon>
    </lineage>
</organism>
<comment type="caution">
    <text evidence="1">The sequence shown here is derived from an EMBL/GenBank/DDBJ whole genome shotgun (WGS) entry which is preliminary data.</text>
</comment>
<reference evidence="1 2" key="1">
    <citation type="submission" date="2011-04" db="EMBL/GenBank/DDBJ databases">
        <authorList>
            <person name="Rasko D."/>
            <person name="Redman J."/>
            <person name="Daugherty S.C."/>
            <person name="Tallon L."/>
            <person name="Sadzewicz L."/>
            <person name="Jones K."/>
            <person name="Santana-Cruz I."/>
            <person name="Liu X."/>
        </authorList>
    </citation>
    <scope>NUCLEOTIDE SEQUENCE [LARGE SCALE GENOMIC DNA]</scope>
    <source>
        <strain evidence="1 2">K-227</strain>
    </source>
</reference>
<name>F5NYJ8_SHIFL</name>
<dbReference type="Proteomes" id="UP000004520">
    <property type="component" value="Unassembled WGS sequence"/>
</dbReference>
<protein>
    <submittedName>
        <fullName evidence="1">Uncharacterized protein</fullName>
    </submittedName>
</protein>
<accession>F5NYJ8</accession>
<dbReference type="EMBL" id="AFGY01000045">
    <property type="protein sequence ID" value="EGK35112.1"/>
    <property type="molecule type" value="Genomic_DNA"/>
</dbReference>
<dbReference type="AlphaFoldDB" id="F5NYJ8"/>